<evidence type="ECO:0000313" key="3">
    <source>
        <dbReference type="Proteomes" id="UP000266196"/>
    </source>
</evidence>
<evidence type="ECO:0000313" key="2">
    <source>
        <dbReference type="EMBL" id="RHZ29847.1"/>
    </source>
</evidence>
<reference evidence="2 3" key="1">
    <citation type="submission" date="2018-08" db="EMBL/GenBank/DDBJ databases">
        <title>Aphanomyces genome sequencing and annotation.</title>
        <authorList>
            <person name="Minardi D."/>
            <person name="Oidtmann B."/>
            <person name="Van Der Giezen M."/>
            <person name="Studholme D.J."/>
        </authorList>
    </citation>
    <scope>NUCLEOTIDE SEQUENCE [LARGE SCALE GENOMIC DNA]</scope>
    <source>
        <strain evidence="2 3">197901</strain>
    </source>
</reference>
<feature type="region of interest" description="Disordered" evidence="1">
    <location>
        <begin position="208"/>
        <end position="246"/>
    </location>
</feature>
<dbReference type="EMBL" id="QUTE01007300">
    <property type="protein sequence ID" value="RHZ29847.1"/>
    <property type="molecule type" value="Genomic_DNA"/>
</dbReference>
<accession>A0A397FJD3</accession>
<evidence type="ECO:0000256" key="1">
    <source>
        <dbReference type="SAM" id="MobiDB-lite"/>
    </source>
</evidence>
<proteinExistence type="predicted"/>
<organism evidence="2 3">
    <name type="scientific">Aphanomyces astaci</name>
    <name type="common">Crayfish plague agent</name>
    <dbReference type="NCBI Taxonomy" id="112090"/>
    <lineage>
        <taxon>Eukaryota</taxon>
        <taxon>Sar</taxon>
        <taxon>Stramenopiles</taxon>
        <taxon>Oomycota</taxon>
        <taxon>Saprolegniomycetes</taxon>
        <taxon>Saprolegniales</taxon>
        <taxon>Verrucalvaceae</taxon>
        <taxon>Aphanomyces</taxon>
    </lineage>
</organism>
<feature type="compositionally biased region" description="Low complexity" evidence="1">
    <location>
        <begin position="208"/>
        <end position="221"/>
    </location>
</feature>
<dbReference type="Proteomes" id="UP000266196">
    <property type="component" value="Unassembled WGS sequence"/>
</dbReference>
<dbReference type="AlphaFoldDB" id="A0A397FJD3"/>
<sequence>MISIWKHRKNVAFTSSLCDELSKLTNTRPILDQVDFYLPQLSHMVLHLEKELPMEAMEQFVMLLSLSSSHFALQFFWIVYGALDEHRPKKNGNPRTFTRCAQLLVILEQCFIYGSPVNKQAKVGRDCHIQQISKAEMGLILKADRRFFAAQSMDVASAPPGPPPSSPSKAGPSRAIERMSDRMRSFILEPERRNSDDDDDAVILTESSPAAAADGGASLADCKNAEGGKEHEVSKAAPVVDPPSTEQHNDIFVAEKVAGGVGTPQDN</sequence>
<comment type="caution">
    <text evidence="2">The sequence shown here is derived from an EMBL/GenBank/DDBJ whole genome shotgun (WGS) entry which is preliminary data.</text>
</comment>
<dbReference type="VEuPathDB" id="FungiDB:H257_13626"/>
<feature type="compositionally biased region" description="Basic and acidic residues" evidence="1">
    <location>
        <begin position="223"/>
        <end position="234"/>
    </location>
</feature>
<gene>
    <name evidence="2" type="ORF">DYB31_010625</name>
</gene>
<evidence type="ECO:0008006" key="4">
    <source>
        <dbReference type="Google" id="ProtNLM"/>
    </source>
</evidence>
<feature type="region of interest" description="Disordered" evidence="1">
    <location>
        <begin position="154"/>
        <end position="175"/>
    </location>
</feature>
<protein>
    <recommendedName>
        <fullName evidence="4">PIK helical domain-containing protein</fullName>
    </recommendedName>
</protein>
<name>A0A397FJD3_APHAT</name>